<name>A0A8T0K9J1_PHAAN</name>
<organism evidence="1 2">
    <name type="scientific">Phaseolus angularis</name>
    <name type="common">Azuki bean</name>
    <name type="synonym">Vigna angularis</name>
    <dbReference type="NCBI Taxonomy" id="3914"/>
    <lineage>
        <taxon>Eukaryota</taxon>
        <taxon>Viridiplantae</taxon>
        <taxon>Streptophyta</taxon>
        <taxon>Embryophyta</taxon>
        <taxon>Tracheophyta</taxon>
        <taxon>Spermatophyta</taxon>
        <taxon>Magnoliopsida</taxon>
        <taxon>eudicotyledons</taxon>
        <taxon>Gunneridae</taxon>
        <taxon>Pentapetalae</taxon>
        <taxon>rosids</taxon>
        <taxon>fabids</taxon>
        <taxon>Fabales</taxon>
        <taxon>Fabaceae</taxon>
        <taxon>Papilionoideae</taxon>
        <taxon>50 kb inversion clade</taxon>
        <taxon>NPAAA clade</taxon>
        <taxon>indigoferoid/millettioid clade</taxon>
        <taxon>Phaseoleae</taxon>
        <taxon>Vigna</taxon>
    </lineage>
</organism>
<proteinExistence type="predicted"/>
<accession>A0A8T0K9J1</accession>
<evidence type="ECO:0000313" key="1">
    <source>
        <dbReference type="EMBL" id="KAG2396266.1"/>
    </source>
</evidence>
<dbReference type="Proteomes" id="UP000743370">
    <property type="component" value="Unassembled WGS sequence"/>
</dbReference>
<sequence>MGGGMGGGREKEPAMAAENPSLTVDVTSTNDKEVNFRLLGRLLAYKSLAFSGRLTMEEIMKSLFSSRDGYVDSLIIHGESLLDELRRRLQENGQANGTKLKRFCVKWVAEAIRVPWPSVMEEEVDVRTSSSSPNHGNLDGNSDHIKGQNHHSLLHRISIFANYASAYRASLHPKTDVDYEFIEETLNPKSELLLKSNPLHKKISVLLHIFPNHLISLSQHGLSFHLLLVTFIYFFPELEPHQQQELREQCREIQVEPMGCVGGDNIAANVVRGSEGVAVTCDFYHR</sequence>
<evidence type="ECO:0000313" key="2">
    <source>
        <dbReference type="Proteomes" id="UP000743370"/>
    </source>
</evidence>
<dbReference type="Gene3D" id="3.40.30.10">
    <property type="entry name" value="Glutaredoxin"/>
    <property type="match status" value="1"/>
</dbReference>
<reference evidence="1 2" key="1">
    <citation type="submission" date="2020-05" db="EMBL/GenBank/DDBJ databases">
        <title>Vigna angularis (adzuki bean) Var. LongXiaoDou No. 4 denovo assembly.</title>
        <authorList>
            <person name="Xiang H."/>
        </authorList>
    </citation>
    <scope>NUCLEOTIDE SEQUENCE [LARGE SCALE GENOMIC DNA]</scope>
    <source>
        <tissue evidence="1">Leaf</tissue>
    </source>
</reference>
<comment type="caution">
    <text evidence="1">The sequence shown here is derived from an EMBL/GenBank/DDBJ whole genome shotgun (WGS) entry which is preliminary data.</text>
</comment>
<dbReference type="AlphaFoldDB" id="A0A8T0K9J1"/>
<gene>
    <name evidence="1" type="ORF">HKW66_Vig0063580</name>
</gene>
<protein>
    <submittedName>
        <fullName evidence="1">Glutathione S-transferase</fullName>
    </submittedName>
</protein>
<dbReference type="EMBL" id="JABFOF010000006">
    <property type="protein sequence ID" value="KAG2396266.1"/>
    <property type="molecule type" value="Genomic_DNA"/>
</dbReference>